<protein>
    <submittedName>
        <fullName evidence="2">Uncharacterized protein</fullName>
    </submittedName>
</protein>
<dbReference type="PROSITE" id="PS50088">
    <property type="entry name" value="ANK_REPEAT"/>
    <property type="match status" value="2"/>
</dbReference>
<keyword evidence="3" id="KW-1185">Reference proteome</keyword>
<dbReference type="InterPro" id="IPR002110">
    <property type="entry name" value="Ankyrin_rpt"/>
</dbReference>
<evidence type="ECO:0000313" key="3">
    <source>
        <dbReference type="Proteomes" id="UP000800035"/>
    </source>
</evidence>
<feature type="non-terminal residue" evidence="2">
    <location>
        <position position="1"/>
    </location>
</feature>
<dbReference type="EMBL" id="ML977002">
    <property type="protein sequence ID" value="KAF1953791.1"/>
    <property type="molecule type" value="Genomic_DNA"/>
</dbReference>
<sequence length="60" mass="6636">GHTLLFHAVSEGNLTLAHELIMLGSNVGSADYTGWTPFHEAVRTYRHDLIELMINQGSDV</sequence>
<feature type="repeat" description="ANK" evidence="1">
    <location>
        <begin position="33"/>
        <end position="60"/>
    </location>
</feature>
<accession>A0A6A5TM82</accession>
<feature type="non-terminal residue" evidence="2">
    <location>
        <position position="60"/>
    </location>
</feature>
<gene>
    <name evidence="2" type="ORF">CC80DRAFT_355537</name>
</gene>
<reference evidence="2" key="1">
    <citation type="journal article" date="2020" name="Stud. Mycol.">
        <title>101 Dothideomycetes genomes: a test case for predicting lifestyles and emergence of pathogens.</title>
        <authorList>
            <person name="Haridas S."/>
            <person name="Albert R."/>
            <person name="Binder M."/>
            <person name="Bloem J."/>
            <person name="Labutti K."/>
            <person name="Salamov A."/>
            <person name="Andreopoulos B."/>
            <person name="Baker S."/>
            <person name="Barry K."/>
            <person name="Bills G."/>
            <person name="Bluhm B."/>
            <person name="Cannon C."/>
            <person name="Castanera R."/>
            <person name="Culley D."/>
            <person name="Daum C."/>
            <person name="Ezra D."/>
            <person name="Gonzalez J."/>
            <person name="Henrissat B."/>
            <person name="Kuo A."/>
            <person name="Liang C."/>
            <person name="Lipzen A."/>
            <person name="Lutzoni F."/>
            <person name="Magnuson J."/>
            <person name="Mondo S."/>
            <person name="Nolan M."/>
            <person name="Ohm R."/>
            <person name="Pangilinan J."/>
            <person name="Park H.-J."/>
            <person name="Ramirez L."/>
            <person name="Alfaro M."/>
            <person name="Sun H."/>
            <person name="Tritt A."/>
            <person name="Yoshinaga Y."/>
            <person name="Zwiers L.-H."/>
            <person name="Turgeon B."/>
            <person name="Goodwin S."/>
            <person name="Spatafora J."/>
            <person name="Crous P."/>
            <person name="Grigoriev I."/>
        </authorList>
    </citation>
    <scope>NUCLEOTIDE SEQUENCE</scope>
    <source>
        <strain evidence="2">CBS 675.92</strain>
    </source>
</reference>
<dbReference type="OrthoDB" id="3788444at2759"/>
<dbReference type="InterPro" id="IPR036770">
    <property type="entry name" value="Ankyrin_rpt-contain_sf"/>
</dbReference>
<name>A0A6A5TM82_9PLEO</name>
<dbReference type="Proteomes" id="UP000800035">
    <property type="component" value="Unassembled WGS sequence"/>
</dbReference>
<evidence type="ECO:0000256" key="1">
    <source>
        <dbReference type="PROSITE-ProRule" id="PRU00023"/>
    </source>
</evidence>
<dbReference type="Gene3D" id="1.25.40.20">
    <property type="entry name" value="Ankyrin repeat-containing domain"/>
    <property type="match status" value="1"/>
</dbReference>
<dbReference type="AlphaFoldDB" id="A0A6A5TM82"/>
<organism evidence="2 3">
    <name type="scientific">Byssothecium circinans</name>
    <dbReference type="NCBI Taxonomy" id="147558"/>
    <lineage>
        <taxon>Eukaryota</taxon>
        <taxon>Fungi</taxon>
        <taxon>Dikarya</taxon>
        <taxon>Ascomycota</taxon>
        <taxon>Pezizomycotina</taxon>
        <taxon>Dothideomycetes</taxon>
        <taxon>Pleosporomycetidae</taxon>
        <taxon>Pleosporales</taxon>
        <taxon>Massarineae</taxon>
        <taxon>Massarinaceae</taxon>
        <taxon>Byssothecium</taxon>
    </lineage>
</organism>
<dbReference type="Pfam" id="PF12796">
    <property type="entry name" value="Ank_2"/>
    <property type="match status" value="1"/>
</dbReference>
<feature type="repeat" description="ANK" evidence="1">
    <location>
        <begin position="1"/>
        <end position="32"/>
    </location>
</feature>
<dbReference type="PROSITE" id="PS50297">
    <property type="entry name" value="ANK_REP_REGION"/>
    <property type="match status" value="1"/>
</dbReference>
<proteinExistence type="predicted"/>
<evidence type="ECO:0000313" key="2">
    <source>
        <dbReference type="EMBL" id="KAF1953791.1"/>
    </source>
</evidence>
<keyword evidence="1" id="KW-0040">ANK repeat</keyword>
<dbReference type="SUPFAM" id="SSF48403">
    <property type="entry name" value="Ankyrin repeat"/>
    <property type="match status" value="1"/>
</dbReference>